<reference evidence="2" key="1">
    <citation type="submission" date="2025-08" db="UniProtKB">
        <authorList>
            <consortium name="RefSeq"/>
        </authorList>
    </citation>
    <scope>IDENTIFICATION</scope>
</reference>
<dbReference type="Gene3D" id="3.60.10.10">
    <property type="entry name" value="Endonuclease/exonuclease/phosphatase"/>
    <property type="match status" value="1"/>
</dbReference>
<keyword evidence="1" id="KW-1185">Reference proteome</keyword>
<evidence type="ECO:0000313" key="1">
    <source>
        <dbReference type="Proteomes" id="UP001515500"/>
    </source>
</evidence>
<dbReference type="SUPFAM" id="SSF56219">
    <property type="entry name" value="DNase I-like"/>
    <property type="match status" value="1"/>
</dbReference>
<proteinExistence type="predicted"/>
<dbReference type="Proteomes" id="UP001515500">
    <property type="component" value="Chromosome 16"/>
</dbReference>
<gene>
    <name evidence="2" type="primary">LOC120278582</name>
</gene>
<dbReference type="AlphaFoldDB" id="A0AB40CMN9"/>
<name>A0AB40CMN9_DIOCR</name>
<protein>
    <submittedName>
        <fullName evidence="2">Uncharacterized protein LOC120278582</fullName>
    </submittedName>
</protein>
<dbReference type="InterPro" id="IPR036691">
    <property type="entry name" value="Endo/exonu/phosph_ase_sf"/>
</dbReference>
<evidence type="ECO:0000313" key="2">
    <source>
        <dbReference type="RefSeq" id="XP_039141263.1"/>
    </source>
</evidence>
<dbReference type="PANTHER" id="PTHR33710">
    <property type="entry name" value="BNAC02G09200D PROTEIN"/>
    <property type="match status" value="1"/>
</dbReference>
<dbReference type="PANTHER" id="PTHR33710:SF71">
    <property type="entry name" value="ENDONUCLEASE_EXONUCLEASE_PHOSPHATASE DOMAIN-CONTAINING PROTEIN"/>
    <property type="match status" value="1"/>
</dbReference>
<organism evidence="1 2">
    <name type="scientific">Dioscorea cayennensis subsp. rotundata</name>
    <name type="common">White Guinea yam</name>
    <name type="synonym">Dioscorea rotundata</name>
    <dbReference type="NCBI Taxonomy" id="55577"/>
    <lineage>
        <taxon>Eukaryota</taxon>
        <taxon>Viridiplantae</taxon>
        <taxon>Streptophyta</taxon>
        <taxon>Embryophyta</taxon>
        <taxon>Tracheophyta</taxon>
        <taxon>Spermatophyta</taxon>
        <taxon>Magnoliopsida</taxon>
        <taxon>Liliopsida</taxon>
        <taxon>Dioscoreales</taxon>
        <taxon>Dioscoreaceae</taxon>
        <taxon>Dioscorea</taxon>
    </lineage>
</organism>
<sequence>MFSPNDKNRGIPNLGDLASAQNFLNELNLVDPPLHGRSFTWTNGQTDPIWTRLDRFLLSLDWFSAYPSSIQSALPRFGSDHAPVYLEFGPHTQRSRIFRLEKSWYNNDQLCSLIHDWWTETNQEGCGAFVVSKKLIHLKHYLKVWASENFGFIYVQKNDLLLEINSLDSISKSRDLSDLEVLRVTQLRQDLSSILREEETYWRQRSRITWLKVGNSNTKYFHSIANGRCNKNFIPRISVDGSWIEGNQNLGKLFSDHLGFLIGIARPSRFLWDWQHLFNSRDVVDLSNLDQPFSLDELK</sequence>
<accession>A0AB40CMN9</accession>
<dbReference type="RefSeq" id="XP_039141263.1">
    <property type="nucleotide sequence ID" value="XM_039285329.1"/>
</dbReference>
<dbReference type="GeneID" id="120278582"/>